<dbReference type="RefSeq" id="WP_161263103.1">
    <property type="nucleotide sequence ID" value="NZ_JAFBDC010000021.1"/>
</dbReference>
<accession>A0A845LGJ5</accession>
<name>A0A845LGJ5_HELGE</name>
<dbReference type="AlphaFoldDB" id="A0A845LGJ5"/>
<proteinExistence type="predicted"/>
<dbReference type="OrthoDB" id="2736797at2"/>
<keyword evidence="2" id="KW-1185">Reference proteome</keyword>
<dbReference type="Proteomes" id="UP000471031">
    <property type="component" value="Unassembled WGS sequence"/>
</dbReference>
<evidence type="ECO:0000313" key="1">
    <source>
        <dbReference type="EMBL" id="MZP44534.1"/>
    </source>
</evidence>
<comment type="caution">
    <text evidence="1">The sequence shown here is derived from an EMBL/GenBank/DDBJ whole genome shotgun (WGS) entry which is preliminary data.</text>
</comment>
<gene>
    <name evidence="1" type="ORF">GTO89_15995</name>
</gene>
<evidence type="ECO:0000313" key="2">
    <source>
        <dbReference type="Proteomes" id="UP000471031"/>
    </source>
</evidence>
<reference evidence="1 2" key="1">
    <citation type="submission" date="2020-01" db="EMBL/GenBank/DDBJ databases">
        <title>Whole genome sequence of Heliobacterium gestii DSM 11169.</title>
        <authorList>
            <person name="Kyndt J.A."/>
            <person name="Meyer T.E."/>
        </authorList>
    </citation>
    <scope>NUCLEOTIDE SEQUENCE [LARGE SCALE GENOMIC DNA]</scope>
    <source>
        <strain evidence="1 2">DSM 11169</strain>
    </source>
</reference>
<protein>
    <submittedName>
        <fullName evidence="1">Uncharacterized protein</fullName>
    </submittedName>
</protein>
<organism evidence="1 2">
    <name type="scientific">Heliomicrobium gestii</name>
    <name type="common">Heliobacterium gestii</name>
    <dbReference type="NCBI Taxonomy" id="2699"/>
    <lineage>
        <taxon>Bacteria</taxon>
        <taxon>Bacillati</taxon>
        <taxon>Bacillota</taxon>
        <taxon>Clostridia</taxon>
        <taxon>Eubacteriales</taxon>
        <taxon>Heliobacteriaceae</taxon>
        <taxon>Heliomicrobium</taxon>
    </lineage>
</organism>
<sequence>MMAYVLIVILLFQQETRNAIKLNSFLTELGITNIPPYKEYFMSYNIRLVVASSEHMALLKQLEKWNMKYTYAYEFEFSEDEMNNAPLYRLRSIVQLPENKLPDKYGTIYKKECLCSYCGLSESIQQTELHFDTSIMKKRHFINQTATVTSGSFTIVSEAFANIMEKKKLSGYTLRPVHHVGSMAKRREVFQLILNNQLPPLSSAMRFEKMTKEYCAHCNITGRIFWPLHYDYESIIHSKDFNQSKEMVTIGNTIIDVMVVSSQFREICKAVKIDRSMVFEPVIVVN</sequence>
<dbReference type="EMBL" id="WXEX01000019">
    <property type="protein sequence ID" value="MZP44534.1"/>
    <property type="molecule type" value="Genomic_DNA"/>
</dbReference>